<protein>
    <submittedName>
        <fullName evidence="1">Uncharacterized protein</fullName>
    </submittedName>
</protein>
<dbReference type="STRING" id="579137.Metvu_0996"/>
<dbReference type="AlphaFoldDB" id="C9RH02"/>
<proteinExistence type="predicted"/>
<evidence type="ECO:0000313" key="2">
    <source>
        <dbReference type="Proteomes" id="UP000002063"/>
    </source>
</evidence>
<organism evidence="1 2">
    <name type="scientific">Methanocaldococcus vulcanius (strain ATCC 700851 / DSM 12094 / M7)</name>
    <name type="common">Methanococcus vulcanius</name>
    <dbReference type="NCBI Taxonomy" id="579137"/>
    <lineage>
        <taxon>Archaea</taxon>
        <taxon>Methanobacteriati</taxon>
        <taxon>Methanobacteriota</taxon>
        <taxon>Methanomada group</taxon>
        <taxon>Methanococci</taxon>
        <taxon>Methanococcales</taxon>
        <taxon>Methanocaldococcaceae</taxon>
        <taxon>Methanocaldococcus</taxon>
    </lineage>
</organism>
<dbReference type="HOGENOM" id="CLU_121420_0_0_2"/>
<accession>C9RH02</accession>
<dbReference type="Proteomes" id="UP000002063">
    <property type="component" value="Chromosome"/>
</dbReference>
<sequence length="181" mass="20109">MGILRLKQKGMSASMKPVRNLVVTMKWTTAADFDLSAVYKTKWGEFGIVYFGELGSLTTFPYIELSGDEGVGDTGGDNEEILRIAKLDDMDYVWIMCWDYTMVQKGRPARFKDSDIVLIIEDDEGMRYEVPLDTGNFGNVAVIATIDNTSGTPMLINESKVGTLKGLKDLAQLLDIIGVEY</sequence>
<keyword evidence="2" id="KW-1185">Reference proteome</keyword>
<name>C9RH02_METVM</name>
<dbReference type="GeneID" id="8513333"/>
<gene>
    <name evidence="1" type="ordered locus">Metvu_0996</name>
</gene>
<dbReference type="EMBL" id="CP001787">
    <property type="protein sequence ID" value="ACX72854.1"/>
    <property type="molecule type" value="Genomic_DNA"/>
</dbReference>
<evidence type="ECO:0000313" key="1">
    <source>
        <dbReference type="EMBL" id="ACX72854.1"/>
    </source>
</evidence>
<dbReference type="KEGG" id="mvu:Metvu_0996"/>
<dbReference type="RefSeq" id="WP_015733074.1">
    <property type="nucleotide sequence ID" value="NC_013407.1"/>
</dbReference>
<reference evidence="1" key="1">
    <citation type="submission" date="2009-10" db="EMBL/GenBank/DDBJ databases">
        <title>Complete sequence of chromosome of Methanocaldococcus vulcanius M7.</title>
        <authorList>
            <consortium name="US DOE Joint Genome Institute"/>
            <person name="Lucas S."/>
            <person name="Copeland A."/>
            <person name="Lapidus A."/>
            <person name="Glavina del Rio T."/>
            <person name="Dalin E."/>
            <person name="Tice H."/>
            <person name="Bruce D."/>
            <person name="Goodwin L."/>
            <person name="Pitluck S."/>
            <person name="Lcollab F.I."/>
            <person name="Brettin T."/>
            <person name="Detter J.C."/>
            <person name="Han C."/>
            <person name="Tapia R."/>
            <person name="Kuske C.R."/>
            <person name="Schmutz J."/>
            <person name="Larimer F."/>
            <person name="Land M."/>
            <person name="Hauser L."/>
            <person name="Kyrpides N."/>
            <person name="Ovchinikova G."/>
            <person name="Sieprawska-Lupa M."/>
            <person name="Whitman W.B."/>
            <person name="Woyke T."/>
        </authorList>
    </citation>
    <scope>NUCLEOTIDE SEQUENCE [LARGE SCALE GENOMIC DNA]</scope>
    <source>
        <strain evidence="1">M7</strain>
    </source>
</reference>